<dbReference type="SUPFAM" id="SSF51182">
    <property type="entry name" value="RmlC-like cupins"/>
    <property type="match status" value="1"/>
</dbReference>
<dbReference type="PANTHER" id="PTHR36448:SF2">
    <property type="entry name" value="CUPIN TYPE-1 DOMAIN-CONTAINING PROTEIN"/>
    <property type="match status" value="1"/>
</dbReference>
<dbReference type="InterPro" id="IPR047121">
    <property type="entry name" value="YjiB-like"/>
</dbReference>
<dbReference type="Pfam" id="PF00190">
    <property type="entry name" value="Cupin_1"/>
    <property type="match status" value="1"/>
</dbReference>
<dbReference type="PANTHER" id="PTHR36448">
    <property type="entry name" value="BLR7373 PROTEIN"/>
    <property type="match status" value="1"/>
</dbReference>
<dbReference type="CDD" id="cd02219">
    <property type="entry name" value="cupin_YjlB-like"/>
    <property type="match status" value="1"/>
</dbReference>
<comment type="caution">
    <text evidence="2">The sequence shown here is derived from an EMBL/GenBank/DDBJ whole genome shotgun (WGS) entry which is preliminary data.</text>
</comment>
<dbReference type="Proteomes" id="UP001521116">
    <property type="component" value="Unassembled WGS sequence"/>
</dbReference>
<evidence type="ECO:0000259" key="1">
    <source>
        <dbReference type="Pfam" id="PF00190"/>
    </source>
</evidence>
<dbReference type="InterPro" id="IPR014710">
    <property type="entry name" value="RmlC-like_jellyroll"/>
</dbReference>
<dbReference type="InterPro" id="IPR006045">
    <property type="entry name" value="Cupin_1"/>
</dbReference>
<reference evidence="2 3" key="1">
    <citation type="submission" date="2024-02" db="EMBL/GenBank/DDBJ databases">
        <title>De novo assembly and annotation of 12 fungi associated with fruit tree decline syndrome in Ontario, Canada.</title>
        <authorList>
            <person name="Sulman M."/>
            <person name="Ellouze W."/>
            <person name="Ilyukhin E."/>
        </authorList>
    </citation>
    <scope>NUCLEOTIDE SEQUENCE [LARGE SCALE GENOMIC DNA]</scope>
    <source>
        <strain evidence="2 3">M1-105</strain>
    </source>
</reference>
<organism evidence="2 3">
    <name type="scientific">Neofusicoccum ribis</name>
    <dbReference type="NCBI Taxonomy" id="45134"/>
    <lineage>
        <taxon>Eukaryota</taxon>
        <taxon>Fungi</taxon>
        <taxon>Dikarya</taxon>
        <taxon>Ascomycota</taxon>
        <taxon>Pezizomycotina</taxon>
        <taxon>Dothideomycetes</taxon>
        <taxon>Dothideomycetes incertae sedis</taxon>
        <taxon>Botryosphaeriales</taxon>
        <taxon>Botryosphaeriaceae</taxon>
        <taxon>Neofusicoccum</taxon>
    </lineage>
</organism>
<evidence type="ECO:0000313" key="3">
    <source>
        <dbReference type="Proteomes" id="UP001521116"/>
    </source>
</evidence>
<protein>
    <recommendedName>
        <fullName evidence="1">Cupin type-1 domain-containing protein</fullName>
    </recommendedName>
</protein>
<gene>
    <name evidence="2" type="ORF">SLS56_008519</name>
</gene>
<dbReference type="InterPro" id="IPR011051">
    <property type="entry name" value="RmlC_Cupin_sf"/>
</dbReference>
<sequence length="200" mass="21863">MASATGQIEPEAYWVKPTPHVPNSRLPILVYRDALKDTSPDNILATIEPNGWLKGGQWKAYYVAHFHSNAHECYGVIKGSNVYLLGKSDIDPDVDEEGQAYGLKLFVQKGDVFVFPAGIAHASFEAKDDYEFVGLYPDGPLVDGTRYDMNYAKAGPEETKKLAEASAQVPIPHSDPLYGAGGPLPRIWAEADRAAASKIR</sequence>
<evidence type="ECO:0000313" key="2">
    <source>
        <dbReference type="EMBL" id="KAL1622981.1"/>
    </source>
</evidence>
<keyword evidence="3" id="KW-1185">Reference proteome</keyword>
<proteinExistence type="predicted"/>
<name>A0ABR3SKT2_9PEZI</name>
<feature type="domain" description="Cupin type-1" evidence="1">
    <location>
        <begin position="60"/>
        <end position="129"/>
    </location>
</feature>
<dbReference type="Gene3D" id="2.60.120.10">
    <property type="entry name" value="Jelly Rolls"/>
    <property type="match status" value="1"/>
</dbReference>
<dbReference type="EMBL" id="JAJVDC020000127">
    <property type="protein sequence ID" value="KAL1622981.1"/>
    <property type="molecule type" value="Genomic_DNA"/>
</dbReference>
<accession>A0ABR3SKT2</accession>